<feature type="transmembrane region" description="Helical" evidence="10">
    <location>
        <begin position="289"/>
        <end position="313"/>
    </location>
</feature>
<dbReference type="GO" id="GO:0046872">
    <property type="term" value="F:metal ion binding"/>
    <property type="evidence" value="ECO:0007669"/>
    <property type="project" value="UniProtKB-KW"/>
</dbReference>
<dbReference type="SFLD" id="SFLDS00003">
    <property type="entry name" value="Haloacid_Dehalogenase"/>
    <property type="match status" value="1"/>
</dbReference>
<gene>
    <name evidence="13" type="ORF">cubi_00799</name>
</gene>
<dbReference type="PROSITE" id="PS00154">
    <property type="entry name" value="ATPASE_E1_E2"/>
    <property type="match status" value="1"/>
</dbReference>
<feature type="transmembrane region" description="Helical" evidence="10">
    <location>
        <begin position="1457"/>
        <end position="1475"/>
    </location>
</feature>
<dbReference type="GO" id="GO:0016020">
    <property type="term" value="C:membrane"/>
    <property type="evidence" value="ECO:0007669"/>
    <property type="project" value="UniProtKB-SubCell"/>
</dbReference>
<feature type="transmembrane region" description="Helical" evidence="10">
    <location>
        <begin position="18"/>
        <end position="36"/>
    </location>
</feature>
<keyword evidence="8 10" id="KW-1133">Transmembrane helix</keyword>
<dbReference type="Gene3D" id="3.40.50.1000">
    <property type="entry name" value="HAD superfamily/HAD-like"/>
    <property type="match status" value="2"/>
</dbReference>
<dbReference type="InterPro" id="IPR059000">
    <property type="entry name" value="ATPase_P-type_domA"/>
</dbReference>
<dbReference type="EMBL" id="LRBP01000029">
    <property type="protein sequence ID" value="OII71421.1"/>
    <property type="molecule type" value="Genomic_DNA"/>
</dbReference>
<dbReference type="SUPFAM" id="SSF56784">
    <property type="entry name" value="HAD-like"/>
    <property type="match status" value="1"/>
</dbReference>
<dbReference type="InterPro" id="IPR044492">
    <property type="entry name" value="P_typ_ATPase_HD_dom"/>
</dbReference>
<feature type="transmembrane region" description="Helical" evidence="10">
    <location>
        <begin position="1256"/>
        <end position="1278"/>
    </location>
</feature>
<dbReference type="GeneID" id="39977591"/>
<dbReference type="InterPro" id="IPR008250">
    <property type="entry name" value="ATPase_P-typ_transduc_dom_A_sf"/>
</dbReference>
<protein>
    <submittedName>
        <fullName evidence="13">P-type ATPase cation transport protein</fullName>
    </submittedName>
</protein>
<dbReference type="SUPFAM" id="SSF81665">
    <property type="entry name" value="Calcium ATPase, transmembrane domain M"/>
    <property type="match status" value="1"/>
</dbReference>
<evidence type="ECO:0000256" key="8">
    <source>
        <dbReference type="ARBA" id="ARBA00022989"/>
    </source>
</evidence>
<feature type="transmembrane region" description="Helical" evidence="10">
    <location>
        <begin position="1385"/>
        <end position="1404"/>
    </location>
</feature>
<dbReference type="PRINTS" id="PR00119">
    <property type="entry name" value="CATATPASE"/>
</dbReference>
<keyword evidence="4" id="KW-0547">Nucleotide-binding</keyword>
<sequence length="1489" mass="170220">MSWCNPSYTIISLDFAHGYLRFIAVYFVSLFLWGFYRYHHNLKVEAKVCSLSPGKEGLIGFRNSIVGTSLRYVYLALILLSQIFLCIVVWNVVCATSLEVQPYWNTRAKTYIIFYVSGLVMCLILHFLEPFFETFFYLRESLDKCTYVKSKKKQNLIQILKNTFNQAFQKEPSNIQLGTAGLVLPLLKVQKRADNTRFICHNQVTYTYLESESGFVCCDQSSLYELLGKKELLKNGLSSEEANKLLNVFGKNTIDLEIPGILQAFGKELLNPVNILRLGSLWQGIFLRFYIWSVLWAIMILLTTFKTLQVIILNQENIKKALENYIGRPISVLRNGKKVRIPSHELVPGDLIFLSQDLTAPCDIYLVSGCVTVNESFITGESNPIIKLQIDRNFFSSIANDQSNSQNRKFTESELSNRACSTLDSINLDHFETDSKEESHNISIHDSQSITEEKLRQKSIFMGTKIISSLSYDDSSKIAMGVAFRTGIYSSYGQLLYKSVHSFSNISQYSLSNVKYIRNLKGLWLIMLLSAFVAILYQNHLLGWSTGSFFFAVGTFIQLLPLWAPTCIQFSLNKSVERLEKLCSLSSTFPMDIPLAGKLKVLCLDKTGTLTTNKMAFIGIINTIKNNNNFGYPNNKAYLLENSNPNVNPELQKSKESKNSVTFEQNRNSFNIFVHYELAWETSTISYEEEDPLINKSAGMLIHPHCLEPQLLPPITDLNSLSSDDLSYIGLCCCHNIVPQVTNNGVILIGNDIDKALFTSTNAKIKICNERRFISLTGRDTKDSGSVDNIYEYPIEVLRINEFDWNNPCMSVVVHHRILDRYYIFCKGSFDVLANLSPKKEEIATEKHKFINTSNNWDTEDDQELVDAFEVLNSSSEIDSDLLNKFTYLKSTNAQRPSHQMNEHSIVDAYSKLGYYIMGMSFREIKDKVLIDALLNKPRSNVSRNTLESDLIIISYILLQNDLRPKTREFVDAIKMSGIKPIILTGDSAFTALSVARKAGIISNKSPVAIADTIMDLTGNETIVWYDAITGSNMIISPNKIYESTEYSSLVVTSRALMLLRSKKYFRPSNFEIVNMNPSLNFSFLKTYCKFDKLSSEELSSHSLLDLVFDRIKIFARSNPEHKRIVISEFKKRNIITGMIGDGVNDLPAFKMADVSISVHENSYYFNNFINKDDDHTQEDYNNNKNFNTTTENSPMTLAFSSFSIEADKIMKVLDLIREGRAAMVTTISLFMFLLSQGVFYSFYKNVLFAIAQANLPVMSYVFIDVILVFPSIWLMILCKPKKYINSNRPTGALLGKRTVLSFISLLGTCFAFYYIVMTRLFSAPWMIPSLKHNAEIPVERWFQRQDNFEASTTFIWMGLQLSSLSLILSFGGQFRESFTKNKRLLSWVAFCHAFLLYLCLSSPNALTCLFRVNCTDQIDRFWKFEIFGFNIFTITGGRFQGVGSHNVFPLIWKVEFIFWNYFSIFFMSLIYWWITSNSNFKKVKFNVY</sequence>
<keyword evidence="14" id="KW-1185">Reference proteome</keyword>
<comment type="subcellular location">
    <subcellularLocation>
        <location evidence="1">Membrane</location>
        <topology evidence="1">Multi-pass membrane protein</topology>
    </subcellularLocation>
</comment>
<organism evidence="13 14">
    <name type="scientific">Cryptosporidium ubiquitum</name>
    <dbReference type="NCBI Taxonomy" id="857276"/>
    <lineage>
        <taxon>Eukaryota</taxon>
        <taxon>Sar</taxon>
        <taxon>Alveolata</taxon>
        <taxon>Apicomplexa</taxon>
        <taxon>Conoidasida</taxon>
        <taxon>Coccidia</taxon>
        <taxon>Eucoccidiorida</taxon>
        <taxon>Eimeriorina</taxon>
        <taxon>Cryptosporidiidae</taxon>
        <taxon>Cryptosporidium</taxon>
    </lineage>
</organism>
<dbReference type="VEuPathDB" id="CryptoDB:cubi_00799"/>
<keyword evidence="2 10" id="KW-0812">Transmembrane</keyword>
<evidence type="ECO:0000256" key="4">
    <source>
        <dbReference type="ARBA" id="ARBA00022741"/>
    </source>
</evidence>
<dbReference type="GO" id="GO:0140358">
    <property type="term" value="F:P-type transmembrane transporter activity"/>
    <property type="evidence" value="ECO:0007669"/>
    <property type="project" value="InterPro"/>
</dbReference>
<keyword evidence="6" id="KW-0460">Magnesium</keyword>
<feature type="domain" description="Cation-transporting P-type ATPase N-terminal" evidence="12">
    <location>
        <begin position="232"/>
        <end position="276"/>
    </location>
</feature>
<evidence type="ECO:0000256" key="9">
    <source>
        <dbReference type="ARBA" id="ARBA00023136"/>
    </source>
</evidence>
<dbReference type="InterPro" id="IPR036412">
    <property type="entry name" value="HAD-like_sf"/>
</dbReference>
<dbReference type="Proteomes" id="UP000186176">
    <property type="component" value="Unassembled WGS sequence"/>
</dbReference>
<dbReference type="SFLD" id="SFLDG00002">
    <property type="entry name" value="C1.7:_P-type_atpase_like"/>
    <property type="match status" value="1"/>
</dbReference>
<dbReference type="Gene3D" id="1.20.1110.10">
    <property type="entry name" value="Calcium-transporting ATPase, transmembrane domain"/>
    <property type="match status" value="2"/>
</dbReference>
<dbReference type="InterPro" id="IPR006544">
    <property type="entry name" value="P-type_TPase_V"/>
</dbReference>
<evidence type="ECO:0000256" key="10">
    <source>
        <dbReference type="SAM" id="Phobius"/>
    </source>
</evidence>
<dbReference type="SFLD" id="SFLDF00027">
    <property type="entry name" value="p-type_atpase"/>
    <property type="match status" value="1"/>
</dbReference>
<dbReference type="InterPro" id="IPR023214">
    <property type="entry name" value="HAD_sf"/>
</dbReference>
<dbReference type="Pfam" id="PF00122">
    <property type="entry name" value="E1-E2_ATPase"/>
    <property type="match status" value="1"/>
</dbReference>
<feature type="transmembrane region" description="Helical" evidence="10">
    <location>
        <begin position="1222"/>
        <end position="1244"/>
    </location>
</feature>
<evidence type="ECO:0000256" key="1">
    <source>
        <dbReference type="ARBA" id="ARBA00004141"/>
    </source>
</evidence>
<feature type="transmembrane region" description="Helical" evidence="10">
    <location>
        <begin position="1299"/>
        <end position="1317"/>
    </location>
</feature>
<dbReference type="InterPro" id="IPR018303">
    <property type="entry name" value="ATPase_P-typ_P_site"/>
</dbReference>
<dbReference type="GO" id="GO:0019829">
    <property type="term" value="F:ATPase-coupled monoatomic cation transmembrane transporter activity"/>
    <property type="evidence" value="ECO:0007669"/>
    <property type="project" value="TreeGrafter"/>
</dbReference>
<evidence type="ECO:0000313" key="13">
    <source>
        <dbReference type="EMBL" id="OII71421.1"/>
    </source>
</evidence>
<proteinExistence type="predicted"/>
<evidence type="ECO:0000313" key="14">
    <source>
        <dbReference type="Proteomes" id="UP000186176"/>
    </source>
</evidence>
<name>A0A1J4MEY8_9CRYT</name>
<keyword evidence="3" id="KW-0479">Metal-binding</keyword>
<dbReference type="GO" id="GO:0005524">
    <property type="term" value="F:ATP binding"/>
    <property type="evidence" value="ECO:0007669"/>
    <property type="project" value="UniProtKB-KW"/>
</dbReference>
<keyword evidence="7" id="KW-1278">Translocase</keyword>
<dbReference type="Gene3D" id="2.70.150.10">
    <property type="entry name" value="Calcium-transporting ATPase, cytoplasmic transduction domain A"/>
    <property type="match status" value="2"/>
</dbReference>
<feature type="transmembrane region" description="Helical" evidence="10">
    <location>
        <begin position="520"/>
        <end position="537"/>
    </location>
</feature>
<reference evidence="13 14" key="1">
    <citation type="submission" date="2016-10" db="EMBL/GenBank/DDBJ databases">
        <title>Reductive evolution of mitochondrial metabolism and differential evolution of invasion-related proteins in Cryptosporidium.</title>
        <authorList>
            <person name="Liu S."/>
            <person name="Roellig D.M."/>
            <person name="Guo Y."/>
            <person name="Li N."/>
            <person name="Frace M.A."/>
            <person name="Tang K."/>
            <person name="Zhang L."/>
            <person name="Feng Y."/>
            <person name="Xiao L."/>
        </authorList>
    </citation>
    <scope>NUCLEOTIDE SEQUENCE [LARGE SCALE GENOMIC DNA]</scope>
    <source>
        <strain evidence="13">39726</strain>
    </source>
</reference>
<evidence type="ECO:0000256" key="3">
    <source>
        <dbReference type="ARBA" id="ARBA00022723"/>
    </source>
</evidence>
<feature type="transmembrane region" description="Helical" evidence="10">
    <location>
        <begin position="72"/>
        <end position="98"/>
    </location>
</feature>
<dbReference type="PANTHER" id="PTHR45630:SF11">
    <property type="entry name" value="CATION-TRANSPORTING P-TYPE ATPASE N-TERMINAL DOMAIN-CONTAINING PROTEIN"/>
    <property type="match status" value="1"/>
</dbReference>
<evidence type="ECO:0000256" key="7">
    <source>
        <dbReference type="ARBA" id="ARBA00022967"/>
    </source>
</evidence>
<dbReference type="RefSeq" id="XP_028873256.1">
    <property type="nucleotide sequence ID" value="XM_029017812.1"/>
</dbReference>
<dbReference type="PANTHER" id="PTHR45630">
    <property type="entry name" value="CATION-TRANSPORTING ATPASE-RELATED"/>
    <property type="match status" value="1"/>
</dbReference>
<dbReference type="InterPro" id="IPR004014">
    <property type="entry name" value="ATPase_P-typ_cation-transptr_N"/>
</dbReference>
<keyword evidence="9 10" id="KW-0472">Membrane</keyword>
<dbReference type="Pfam" id="PF00690">
    <property type="entry name" value="Cation_ATPase_N"/>
    <property type="match status" value="1"/>
</dbReference>
<evidence type="ECO:0000256" key="6">
    <source>
        <dbReference type="ARBA" id="ARBA00022842"/>
    </source>
</evidence>
<evidence type="ECO:0000259" key="12">
    <source>
        <dbReference type="Pfam" id="PF00690"/>
    </source>
</evidence>
<accession>A0A1J4MEY8</accession>
<feature type="transmembrane region" description="Helical" evidence="10">
    <location>
        <begin position="1355"/>
        <end position="1373"/>
    </location>
</feature>
<dbReference type="OrthoDB" id="289856at2759"/>
<keyword evidence="5" id="KW-0067">ATP-binding</keyword>
<evidence type="ECO:0000259" key="11">
    <source>
        <dbReference type="Pfam" id="PF00122"/>
    </source>
</evidence>
<evidence type="ECO:0000256" key="2">
    <source>
        <dbReference type="ARBA" id="ARBA00022692"/>
    </source>
</evidence>
<evidence type="ECO:0000256" key="5">
    <source>
        <dbReference type="ARBA" id="ARBA00022840"/>
    </source>
</evidence>
<feature type="domain" description="P-type ATPase A" evidence="11">
    <location>
        <begin position="331"/>
        <end position="396"/>
    </location>
</feature>
<feature type="transmembrane region" description="Helical" evidence="10">
    <location>
        <begin position="110"/>
        <end position="128"/>
    </location>
</feature>
<dbReference type="SUPFAM" id="SSF81653">
    <property type="entry name" value="Calcium ATPase, transduction domain A"/>
    <property type="match status" value="1"/>
</dbReference>
<comment type="caution">
    <text evidence="13">The sequence shown here is derived from an EMBL/GenBank/DDBJ whole genome shotgun (WGS) entry which is preliminary data.</text>
</comment>
<dbReference type="InterPro" id="IPR023298">
    <property type="entry name" value="ATPase_P-typ_TM_dom_sf"/>
</dbReference>